<accession>A0A1S2LT94</accession>
<dbReference type="GO" id="GO:0006974">
    <property type="term" value="P:DNA damage response"/>
    <property type="evidence" value="ECO:0007669"/>
    <property type="project" value="TreeGrafter"/>
</dbReference>
<dbReference type="Gene3D" id="3.30.110.170">
    <property type="entry name" value="Protein of unknown function (DUF541), domain 1"/>
    <property type="match status" value="1"/>
</dbReference>
<proteinExistence type="predicted"/>
<dbReference type="InterPro" id="IPR007497">
    <property type="entry name" value="SIMPL/DUF541"/>
</dbReference>
<keyword evidence="2" id="KW-1185">Reference proteome</keyword>
<comment type="caution">
    <text evidence="1">The sequence shown here is derived from an EMBL/GenBank/DDBJ whole genome shotgun (WGS) entry which is preliminary data.</text>
</comment>
<dbReference type="PANTHER" id="PTHR34387">
    <property type="entry name" value="SLR1258 PROTEIN"/>
    <property type="match status" value="1"/>
</dbReference>
<evidence type="ECO:0008006" key="3">
    <source>
        <dbReference type="Google" id="ProtNLM"/>
    </source>
</evidence>
<dbReference type="PANTHER" id="PTHR34387:SF1">
    <property type="entry name" value="PERIPLASMIC IMMUNOGENIC PROTEIN"/>
    <property type="match status" value="1"/>
</dbReference>
<dbReference type="RefSeq" id="WP_071311469.1">
    <property type="nucleotide sequence ID" value="NZ_MLQQ01000001.1"/>
</dbReference>
<evidence type="ECO:0000313" key="2">
    <source>
        <dbReference type="Proteomes" id="UP000180098"/>
    </source>
</evidence>
<dbReference type="OrthoDB" id="9785192at2"/>
<dbReference type="InterPro" id="IPR052022">
    <property type="entry name" value="26kDa_periplasmic_antigen"/>
</dbReference>
<sequence>MYHAKVNCLKVSGEGTISVSPNQAKIKVGVMTEHESLQQAQQENTKIISDVINALINLGVPNENIQTVTYRIEPLYDYENGRQIFRGYRVTHQLQIKIEDVDLVGQIVDLAVSQGANTISNIQFTVSQPEFHYNEALRIALNDAYMKAYTLTTQLNVNLNPIPIKLDEYSQISSPPVPFTQTFMAQAEATPIQPGEIKISATVIAQYTYC</sequence>
<dbReference type="Proteomes" id="UP000180098">
    <property type="component" value="Unassembled WGS sequence"/>
</dbReference>
<dbReference type="EMBL" id="MLQQ01000001">
    <property type="protein sequence ID" value="OIJ15544.1"/>
    <property type="molecule type" value="Genomic_DNA"/>
</dbReference>
<dbReference type="Pfam" id="PF04402">
    <property type="entry name" value="SIMPL"/>
    <property type="match status" value="1"/>
</dbReference>
<protein>
    <recommendedName>
        <fullName evidence="3">SIMPL domain-containing protein</fullName>
    </recommendedName>
</protein>
<dbReference type="Gene3D" id="3.30.70.2970">
    <property type="entry name" value="Protein of unknown function (DUF541), domain 2"/>
    <property type="match status" value="1"/>
</dbReference>
<organism evidence="1 2">
    <name type="scientific">Anaerobacillus arseniciselenatis</name>
    <dbReference type="NCBI Taxonomy" id="85682"/>
    <lineage>
        <taxon>Bacteria</taxon>
        <taxon>Bacillati</taxon>
        <taxon>Bacillota</taxon>
        <taxon>Bacilli</taxon>
        <taxon>Bacillales</taxon>
        <taxon>Bacillaceae</taxon>
        <taxon>Anaerobacillus</taxon>
    </lineage>
</organism>
<dbReference type="AlphaFoldDB" id="A0A1S2LT94"/>
<name>A0A1S2LT94_9BACI</name>
<reference evidence="1 2" key="1">
    <citation type="submission" date="2016-10" db="EMBL/GenBank/DDBJ databases">
        <title>Draft genome sequences of four alkaliphilic bacteria belonging to the Anaerobacillus genus.</title>
        <authorList>
            <person name="Bassil N.M."/>
            <person name="Lloyd J.R."/>
        </authorList>
    </citation>
    <scope>NUCLEOTIDE SEQUENCE [LARGE SCALE GENOMIC DNA]</scope>
    <source>
        <strain evidence="1 2">DSM 15340</strain>
    </source>
</reference>
<evidence type="ECO:0000313" key="1">
    <source>
        <dbReference type="EMBL" id="OIJ15544.1"/>
    </source>
</evidence>
<gene>
    <name evidence="1" type="ORF">BKP35_00690</name>
</gene>